<dbReference type="Pfam" id="PF08392">
    <property type="entry name" value="FAE1_CUT1_RppA"/>
    <property type="match status" value="1"/>
</dbReference>
<comment type="catalytic activity">
    <reaction evidence="9">
        <text>a very-long-chain acyl-CoA + malonyl-CoA + H(+) = a very-long-chain 3-oxoacyl-CoA + CO2 + CoA</text>
        <dbReference type="Rhea" id="RHEA:32727"/>
        <dbReference type="ChEBI" id="CHEBI:15378"/>
        <dbReference type="ChEBI" id="CHEBI:16526"/>
        <dbReference type="ChEBI" id="CHEBI:57287"/>
        <dbReference type="ChEBI" id="CHEBI:57384"/>
        <dbReference type="ChEBI" id="CHEBI:90725"/>
        <dbReference type="ChEBI" id="CHEBI:90736"/>
        <dbReference type="EC" id="2.3.1.199"/>
    </reaction>
</comment>
<feature type="compositionally biased region" description="Polar residues" evidence="11">
    <location>
        <begin position="1"/>
        <end position="11"/>
    </location>
</feature>
<evidence type="ECO:0000256" key="3">
    <source>
        <dbReference type="ARBA" id="ARBA00005531"/>
    </source>
</evidence>
<proteinExistence type="inferred from homology"/>
<evidence type="ECO:0000256" key="1">
    <source>
        <dbReference type="ARBA" id="ARBA00004370"/>
    </source>
</evidence>
<comment type="similarity">
    <text evidence="3 10">Belongs to the thiolase-like superfamily. Chalcone/stilbene synthases family.</text>
</comment>
<evidence type="ECO:0000256" key="11">
    <source>
        <dbReference type="SAM" id="MobiDB-lite"/>
    </source>
</evidence>
<feature type="transmembrane region" description="Helical" evidence="12">
    <location>
        <begin position="44"/>
        <end position="67"/>
    </location>
</feature>
<reference evidence="15" key="1">
    <citation type="submission" date="2022-04" db="EMBL/GenBank/DDBJ databases">
        <title>Carnegiea gigantea Genome sequencing and assembly v2.</title>
        <authorList>
            <person name="Copetti D."/>
            <person name="Sanderson M.J."/>
            <person name="Burquez A."/>
            <person name="Wojciechowski M.F."/>
        </authorList>
    </citation>
    <scope>NUCLEOTIDE SEQUENCE</scope>
    <source>
        <strain evidence="15">SGP5-SGP5p</strain>
        <tissue evidence="15">Aerial part</tissue>
    </source>
</reference>
<evidence type="ECO:0000256" key="5">
    <source>
        <dbReference type="ARBA" id="ARBA00022692"/>
    </source>
</evidence>
<comment type="pathway">
    <text evidence="2 10">Lipid metabolism; fatty acid biosynthesis.</text>
</comment>
<accession>A0A9Q1JK79</accession>
<keyword evidence="16" id="KW-1185">Reference proteome</keyword>
<evidence type="ECO:0000256" key="12">
    <source>
        <dbReference type="SAM" id="Phobius"/>
    </source>
</evidence>
<dbReference type="InterPro" id="IPR012392">
    <property type="entry name" value="3-ktacl-CoA_syn"/>
</dbReference>
<organism evidence="15 16">
    <name type="scientific">Carnegiea gigantea</name>
    <dbReference type="NCBI Taxonomy" id="171969"/>
    <lineage>
        <taxon>Eukaryota</taxon>
        <taxon>Viridiplantae</taxon>
        <taxon>Streptophyta</taxon>
        <taxon>Embryophyta</taxon>
        <taxon>Tracheophyta</taxon>
        <taxon>Spermatophyta</taxon>
        <taxon>Magnoliopsida</taxon>
        <taxon>eudicotyledons</taxon>
        <taxon>Gunneridae</taxon>
        <taxon>Pentapetalae</taxon>
        <taxon>Caryophyllales</taxon>
        <taxon>Cactineae</taxon>
        <taxon>Cactaceae</taxon>
        <taxon>Cactoideae</taxon>
        <taxon>Echinocereeae</taxon>
        <taxon>Carnegiea</taxon>
    </lineage>
</organism>
<gene>
    <name evidence="15" type="ORF">Cgig2_011526</name>
</gene>
<keyword evidence="4 10" id="KW-0808">Transferase</keyword>
<evidence type="ECO:0000256" key="8">
    <source>
        <dbReference type="ARBA" id="ARBA00023315"/>
    </source>
</evidence>
<evidence type="ECO:0000259" key="13">
    <source>
        <dbReference type="Pfam" id="PF08392"/>
    </source>
</evidence>
<keyword evidence="8 10" id="KW-0012">Acyltransferase</keyword>
<dbReference type="FunFam" id="3.40.47.10:FF:000028">
    <property type="entry name" value="3-ketoacyl-CoA synthase"/>
    <property type="match status" value="1"/>
</dbReference>
<keyword evidence="6 12" id="KW-1133">Transmembrane helix</keyword>
<dbReference type="GO" id="GO:0009922">
    <property type="term" value="F:fatty acid elongase activity"/>
    <property type="evidence" value="ECO:0007669"/>
    <property type="project" value="UniProtKB-EC"/>
</dbReference>
<evidence type="ECO:0000256" key="7">
    <source>
        <dbReference type="ARBA" id="ARBA00023136"/>
    </source>
</evidence>
<dbReference type="Gene3D" id="3.40.47.10">
    <property type="match status" value="1"/>
</dbReference>
<comment type="caution">
    <text evidence="15">The sequence shown here is derived from an EMBL/GenBank/DDBJ whole genome shotgun (WGS) entry which is preliminary data.</text>
</comment>
<feature type="domain" description="FAE" evidence="13">
    <location>
        <begin position="104"/>
        <end position="392"/>
    </location>
</feature>
<dbReference type="EMBL" id="JAKOGI010002015">
    <property type="protein sequence ID" value="KAJ8423246.1"/>
    <property type="molecule type" value="Genomic_DNA"/>
</dbReference>
<dbReference type="PANTHER" id="PTHR31561">
    <property type="entry name" value="3-KETOACYL-COA SYNTHASE"/>
    <property type="match status" value="1"/>
</dbReference>
<dbReference type="InterPro" id="IPR013747">
    <property type="entry name" value="ACP_syn_III_C"/>
</dbReference>
<dbReference type="OrthoDB" id="329835at2759"/>
<protein>
    <recommendedName>
        <fullName evidence="10">3-ketoacyl-CoA synthase</fullName>
        <ecNumber evidence="10">2.3.1.-</ecNumber>
    </recommendedName>
</protein>
<dbReference type="AlphaFoldDB" id="A0A9Q1JK79"/>
<dbReference type="EC" id="2.3.1.-" evidence="10"/>
<dbReference type="GO" id="GO:0016020">
    <property type="term" value="C:membrane"/>
    <property type="evidence" value="ECO:0007669"/>
    <property type="project" value="UniProtKB-SubCell"/>
</dbReference>
<dbReference type="GO" id="GO:0006633">
    <property type="term" value="P:fatty acid biosynthetic process"/>
    <property type="evidence" value="ECO:0007669"/>
    <property type="project" value="InterPro"/>
</dbReference>
<evidence type="ECO:0000256" key="6">
    <source>
        <dbReference type="ARBA" id="ARBA00022989"/>
    </source>
</evidence>
<dbReference type="InterPro" id="IPR013601">
    <property type="entry name" value="FAE1_typ3_polyketide_synth"/>
</dbReference>
<evidence type="ECO:0000313" key="15">
    <source>
        <dbReference type="EMBL" id="KAJ8423246.1"/>
    </source>
</evidence>
<evidence type="ECO:0000313" key="16">
    <source>
        <dbReference type="Proteomes" id="UP001153076"/>
    </source>
</evidence>
<dbReference type="InterPro" id="IPR016039">
    <property type="entry name" value="Thiolase-like"/>
</dbReference>
<dbReference type="Pfam" id="PF08541">
    <property type="entry name" value="ACP_syn_III_C"/>
    <property type="match status" value="1"/>
</dbReference>
<name>A0A9Q1JK79_9CARY</name>
<sequence>MAQENARNPAQSDRPRTSEGSGSNKLPNFKLSVRLKYVKLGYHYLITNALYLVSVPLVLAAVSTAHISTHSVHDLAQVCVDIVKYNFITVFVCTALVVFLGTLYFMSRPRKVYLVNFACYKPDPARKVSKELFMDRTVNLGAFSQENVDFQKKILERSGLGQDTYFPEALIQVPPNPCMAEARKEAEMVMFGAIDELLAKTKVKAKDIGILIVNCSLFNPTPSLSAMIVNHYKLRGNILSYNLGGMGCSAGLISVDLAKELLQVHGNTYALVVSTENITQNWYWGNDRSMLLSNCLFRMGGAAILLSSRSSDRRRSKYQLIHTVRTHKGAENKSYGCVYQKEDANKKIGVSLSKDLMAVAGEALKANITTLGPLVLPMSEQLLFFVTLVARKAFKMKIKPYIPNFKLAFEHFCIHAGGRAVLDELEKNLELTDWHMEPSRMTLYRFGNTSSSSLWYELAYAEAKGRIKKGHRTWQIAFGSGFKCNSAVWRALKTINPAKEKNPWMDEIDNFPVHIPRITPISS</sequence>
<dbReference type="SUPFAM" id="SSF53901">
    <property type="entry name" value="Thiolase-like"/>
    <property type="match status" value="2"/>
</dbReference>
<keyword evidence="5 12" id="KW-0812">Transmembrane</keyword>
<keyword evidence="7 12" id="KW-0472">Membrane</keyword>
<comment type="subcellular location">
    <subcellularLocation>
        <location evidence="1">Membrane</location>
    </subcellularLocation>
</comment>
<evidence type="ECO:0000259" key="14">
    <source>
        <dbReference type="Pfam" id="PF08541"/>
    </source>
</evidence>
<dbReference type="CDD" id="cd00831">
    <property type="entry name" value="CHS_like"/>
    <property type="match status" value="1"/>
</dbReference>
<dbReference type="Proteomes" id="UP001153076">
    <property type="component" value="Unassembled WGS sequence"/>
</dbReference>
<evidence type="ECO:0000256" key="4">
    <source>
        <dbReference type="ARBA" id="ARBA00022679"/>
    </source>
</evidence>
<evidence type="ECO:0000256" key="2">
    <source>
        <dbReference type="ARBA" id="ARBA00005194"/>
    </source>
</evidence>
<evidence type="ECO:0000256" key="10">
    <source>
        <dbReference type="PIRNR" id="PIRNR036417"/>
    </source>
</evidence>
<feature type="transmembrane region" description="Helical" evidence="12">
    <location>
        <begin position="87"/>
        <end position="106"/>
    </location>
</feature>
<dbReference type="PIRSF" id="PIRSF036417">
    <property type="entry name" value="3-ktacl-CoA_syn"/>
    <property type="match status" value="1"/>
</dbReference>
<feature type="domain" description="Beta-ketoacyl-[acyl-carrier-protein] synthase III C-terminal" evidence="14">
    <location>
        <begin position="410"/>
        <end position="490"/>
    </location>
</feature>
<evidence type="ECO:0000256" key="9">
    <source>
        <dbReference type="ARBA" id="ARBA00047375"/>
    </source>
</evidence>
<feature type="region of interest" description="Disordered" evidence="11">
    <location>
        <begin position="1"/>
        <end position="23"/>
    </location>
</feature>